<proteinExistence type="predicted"/>
<sequence>MTLADTQNGPDWVIWAVFILIGILSALLLSGHGKWLIAGYNTASEKEREKYDAKKLCRTVGAGLAVADVIILIMELFEDVLPASLAGIAAMLIFADCLVMVILGNTICKKKNDRIDKRK</sequence>
<protein>
    <submittedName>
        <fullName evidence="2">DUF3784 domain-containing protein</fullName>
    </submittedName>
</protein>
<feature type="transmembrane region" description="Helical" evidence="1">
    <location>
        <begin position="56"/>
        <end position="77"/>
    </location>
</feature>
<feature type="transmembrane region" description="Helical" evidence="1">
    <location>
        <begin position="83"/>
        <end position="108"/>
    </location>
</feature>
<reference evidence="2" key="2">
    <citation type="submission" date="2021-04" db="EMBL/GenBank/DDBJ databases">
        <authorList>
            <person name="Gilroy R."/>
        </authorList>
    </citation>
    <scope>NUCLEOTIDE SEQUENCE</scope>
    <source>
        <strain evidence="2">CHK179-7159</strain>
    </source>
</reference>
<dbReference type="Proteomes" id="UP000886858">
    <property type="component" value="Unassembled WGS sequence"/>
</dbReference>
<dbReference type="EMBL" id="DWYY01000175">
    <property type="protein sequence ID" value="HJA94457.1"/>
    <property type="molecule type" value="Genomic_DNA"/>
</dbReference>
<comment type="caution">
    <text evidence="2">The sequence shown here is derived from an EMBL/GenBank/DDBJ whole genome shotgun (WGS) entry which is preliminary data.</text>
</comment>
<feature type="transmembrane region" description="Helical" evidence="1">
    <location>
        <begin position="12"/>
        <end position="29"/>
    </location>
</feature>
<gene>
    <name evidence="2" type="ORF">H9717_15315</name>
</gene>
<evidence type="ECO:0000256" key="1">
    <source>
        <dbReference type="SAM" id="Phobius"/>
    </source>
</evidence>
<organism evidence="2 3">
    <name type="scientific">Candidatus Eisenbergiella merdipullorum</name>
    <dbReference type="NCBI Taxonomy" id="2838553"/>
    <lineage>
        <taxon>Bacteria</taxon>
        <taxon>Bacillati</taxon>
        <taxon>Bacillota</taxon>
        <taxon>Clostridia</taxon>
        <taxon>Lachnospirales</taxon>
        <taxon>Lachnospiraceae</taxon>
        <taxon>Eisenbergiella</taxon>
    </lineage>
</organism>
<name>A0A9D2I8Z6_9FIRM</name>
<dbReference type="Pfam" id="PF12650">
    <property type="entry name" value="DUF3784"/>
    <property type="match status" value="1"/>
</dbReference>
<keyword evidence="1" id="KW-0812">Transmembrane</keyword>
<keyword evidence="1" id="KW-0472">Membrane</keyword>
<evidence type="ECO:0000313" key="3">
    <source>
        <dbReference type="Proteomes" id="UP000886858"/>
    </source>
</evidence>
<reference evidence="2" key="1">
    <citation type="journal article" date="2021" name="PeerJ">
        <title>Extensive microbial diversity within the chicken gut microbiome revealed by metagenomics and culture.</title>
        <authorList>
            <person name="Gilroy R."/>
            <person name="Ravi A."/>
            <person name="Getino M."/>
            <person name="Pursley I."/>
            <person name="Horton D.L."/>
            <person name="Alikhan N.F."/>
            <person name="Baker D."/>
            <person name="Gharbi K."/>
            <person name="Hall N."/>
            <person name="Watson M."/>
            <person name="Adriaenssens E.M."/>
            <person name="Foster-Nyarko E."/>
            <person name="Jarju S."/>
            <person name="Secka A."/>
            <person name="Antonio M."/>
            <person name="Oren A."/>
            <person name="Chaudhuri R.R."/>
            <person name="La Ragione R."/>
            <person name="Hildebrand F."/>
            <person name="Pallen M.J."/>
        </authorList>
    </citation>
    <scope>NUCLEOTIDE SEQUENCE</scope>
    <source>
        <strain evidence="2">CHK179-7159</strain>
    </source>
</reference>
<keyword evidence="1" id="KW-1133">Transmembrane helix</keyword>
<dbReference type="InterPro" id="IPR017259">
    <property type="entry name" value="UCP037672"/>
</dbReference>
<evidence type="ECO:0000313" key="2">
    <source>
        <dbReference type="EMBL" id="HJA94457.1"/>
    </source>
</evidence>
<accession>A0A9D2I8Z6</accession>
<dbReference type="AlphaFoldDB" id="A0A9D2I8Z6"/>